<feature type="region of interest" description="Disordered" evidence="5">
    <location>
        <begin position="476"/>
        <end position="506"/>
    </location>
</feature>
<feature type="compositionally biased region" description="Basic and acidic residues" evidence="5">
    <location>
        <begin position="59"/>
        <end position="70"/>
    </location>
</feature>
<keyword evidence="3" id="KW-0378">Hydrolase</keyword>
<dbReference type="InterPro" id="IPR030397">
    <property type="entry name" value="SEPARIN_core_dom"/>
</dbReference>
<name>A0AAF0Y1N9_9TREE</name>
<feature type="compositionally biased region" description="Low complexity" evidence="5">
    <location>
        <begin position="71"/>
        <end position="89"/>
    </location>
</feature>
<feature type="region of interest" description="Disordered" evidence="5">
    <location>
        <begin position="980"/>
        <end position="1019"/>
    </location>
</feature>
<gene>
    <name evidence="7" type="primary">cut1</name>
    <name evidence="7" type="ORF">LOC62_02G001988</name>
</gene>
<sequence length="2096" mass="224110">MPPKAAVSAPTSAPRTTRTRRVAPAATAAPVDALAADLDRVLKVSQPKAPVRRAPKAAPKPEKEKAEKPKVAVAKRPTAAAATTTTARPAPAPAPANPAPDAKRATSRTTTTSRTPSTAPSAKAKEPAKEPEPEPLPWEVAGGLSSRERAQAAQAASNSALRELSAAAAEGYKASSAGPSARVTSALGSGKKGVAVLRELYAGLAGAQRVAVERGAMALVVKCLSMEMYDAALLMLADARPFVLRLYEHDADDWARPAKFGEGWAGLAYFPPPSAGSTLDEAVRTLLCSFAFAAWNCFVSVKAFNVETITTLLPLPRENDTLSPFLLAPSLPVAAVGPLAVLLYRRLAALTPPPSSEAWLHVRTLSAFTTAVAATAADESRKNPPENVWQSVSRTVQRHLDKKEPARMRQAAGVISTIVGVVERICEARSEDRVAWFAGSWSLVADAWVGIGRKLGDSSIIDSALAALAGSATLEGSSGSSSSSGSSTPPTSTPPTPSQSPIPKIANPGAELKRLTAQLSKVLVDVEAFAKADDGTDEALGRLLGRVDLDKVLAATCSLDSSDASVGASSAVTRALERLRRVVIKLLDTPTFAIASKQWLLALFGVIERLLLTVDNATLTRDCMPGAVDSTLNLVRLASSDANFILRLLDRANNVFAERGAHLAPATRLQLGSCLAGTAHSSAVTAARVNKAAAHPLAERTCAWSIALLALDPSEGSADRDPTLRAVETALPKRYELLAFCLQESDREASLKALCQSLASIDPATIKAIGTAAASKPITAVFANLPDVSATLKRCTSFMTGGNEFDASKAAGFLSDAMTARGVPASVHGAIIEAVAEGIEHADFRTHVQDALLALNTSLFDLYDGTAYPVRRMRVGSRFMSVITSTGVAADQFNALADEVDSLAAQKALGKDAALAPYREEYRVSALLLRAINAYHMLEAPTESVVELSGSALTAVRALAIAPIKESKYPAALGKRPVAAPAARTTRSASAGTGKTAAAKAPSRAVSRGKTAPPETKNTLSSLCGILGQPLLKLETLKVLHALLRPADGAADAYIQTSAQLATEYGRLGKTSRATHVFNHALKFVSESESRVSAATQTELHLRHSRFLALSGHVKHARDEYIQAEGTYQDIPPPTANGTYAARWIQLCAVSERVALAHAAVAAIKMAEENVTNAIASLTIAYRQWCRAAHGIAHLASAAPEQEQEQSEQSAPSSPTQEASASASPAEKPQSKSKQPFAFTNKHLGGLQWHYAEALFDTTFELAVTLARRGSVKECEYYLQQARSMAPTVRSSIYTSRVESHTAEVESRKLRFEHSAEHLQQAIDALAIEDGVDAVNLMRVKGELLSKQQEPGEADEMFMAAVDSLTGLDNEFGASEARMPSSRRGSISAFKEPLFPVALGHVLRQRAWLLREAGCIEEYEVVLQQLDLVPKGPGSKPEQLTLEARIAMHEAFSHFKTDLFMSSLTESTIAMTMGSPDKRAKERQSTRHSAQVLLERAAHAFRQAVTVTGHTGRVEDVRQACVSLALLGAFQTSVGHGSPTTTSSAADLLASISTITLQRELIPAIDSKFVNPEADDMDWPHLAADPVTSATDEATASLRAYWNNIRSKHATSDVLTTTFDLNLLPADWAVVSITVTNDRNTMLVSRHQRGTEPIVFCIPLDRQGRREGEDETELFTFDAGIAELKTIMDGNIESIKSIKDCKTMDDRKVWWKNRLELDERLGQLLASIEFCWLGAFKTVLNPRRNINPEASAAFRNRLDHIFQTALSSAGSDTRRGASIRLNDTLLSCFATLSSKCKDEEIEDLVYFVLDLYQFHGIAVALAELDFDQIGVDVKGALADLETAIGGPSDDASSSEHLLLALDKNVQGIPWESIPILRGRAVSRIPSLPFLFDQVALGRHLGGAASRRTYNPTKTRYFLNPSGDLTATQGRFEARLTALEAKGWSGVTARVPTEGEMISALGESDLVMYFGHGGGEEYIRGHKVRALRRCAVTMLWGCSSGLLREHGDFDCTGTPWDYVLAGSPCLVANLWDVTDKDIDRITEHVMDGLGLAADAIGQQGEQRVSVVQAVSAARATPKLQYLTGAAPVVYGIPVYLS</sequence>
<dbReference type="EMBL" id="CP086715">
    <property type="protein sequence ID" value="WOO78440.1"/>
    <property type="molecule type" value="Genomic_DNA"/>
</dbReference>
<evidence type="ECO:0000256" key="5">
    <source>
        <dbReference type="SAM" id="MobiDB-lite"/>
    </source>
</evidence>
<feature type="region of interest" description="Disordered" evidence="5">
    <location>
        <begin position="1"/>
        <end position="31"/>
    </location>
</feature>
<evidence type="ECO:0000259" key="6">
    <source>
        <dbReference type="PROSITE" id="PS51700"/>
    </source>
</evidence>
<dbReference type="GO" id="GO:0005737">
    <property type="term" value="C:cytoplasm"/>
    <property type="evidence" value="ECO:0007669"/>
    <property type="project" value="TreeGrafter"/>
</dbReference>
<dbReference type="PANTHER" id="PTHR12792:SF0">
    <property type="entry name" value="SEPARIN"/>
    <property type="match status" value="1"/>
</dbReference>
<organism evidence="7 8">
    <name type="scientific">Vanrija pseudolonga</name>
    <dbReference type="NCBI Taxonomy" id="143232"/>
    <lineage>
        <taxon>Eukaryota</taxon>
        <taxon>Fungi</taxon>
        <taxon>Dikarya</taxon>
        <taxon>Basidiomycota</taxon>
        <taxon>Agaricomycotina</taxon>
        <taxon>Tremellomycetes</taxon>
        <taxon>Trichosporonales</taxon>
        <taxon>Trichosporonaceae</taxon>
        <taxon>Vanrija</taxon>
    </lineage>
</organism>
<feature type="compositionally biased region" description="Low complexity" evidence="5">
    <location>
        <begin position="476"/>
        <end position="490"/>
    </location>
</feature>
<keyword evidence="4" id="KW-0159">Chromosome partition</keyword>
<accession>A0AAF0Y1N9</accession>
<evidence type="ECO:0000256" key="3">
    <source>
        <dbReference type="ARBA" id="ARBA00022801"/>
    </source>
</evidence>
<evidence type="ECO:0000313" key="8">
    <source>
        <dbReference type="Proteomes" id="UP000827549"/>
    </source>
</evidence>
<evidence type="ECO:0000256" key="1">
    <source>
        <dbReference type="ARBA" id="ARBA00000451"/>
    </source>
</evidence>
<dbReference type="GO" id="GO:0051307">
    <property type="term" value="P:meiotic chromosome separation"/>
    <property type="evidence" value="ECO:0007669"/>
    <property type="project" value="TreeGrafter"/>
</dbReference>
<feature type="compositionally biased region" description="Pro residues" evidence="5">
    <location>
        <begin position="491"/>
        <end position="500"/>
    </location>
</feature>
<feature type="region of interest" description="Disordered" evidence="5">
    <location>
        <begin position="1197"/>
        <end position="1234"/>
    </location>
</feature>
<dbReference type="PANTHER" id="PTHR12792">
    <property type="entry name" value="EXTRA SPINDLE POLES 1-RELATED"/>
    <property type="match status" value="1"/>
</dbReference>
<keyword evidence="8" id="KW-1185">Reference proteome</keyword>
<evidence type="ECO:0000313" key="7">
    <source>
        <dbReference type="EMBL" id="WOO78440.1"/>
    </source>
</evidence>
<feature type="compositionally biased region" description="Low complexity" evidence="5">
    <location>
        <begin position="8"/>
        <end position="31"/>
    </location>
</feature>
<dbReference type="Pfam" id="PF03568">
    <property type="entry name" value="Separin_C"/>
    <property type="match status" value="1"/>
</dbReference>
<dbReference type="PROSITE" id="PS51700">
    <property type="entry name" value="SEPARIN"/>
    <property type="match status" value="1"/>
</dbReference>
<dbReference type="GO" id="GO:0005634">
    <property type="term" value="C:nucleus"/>
    <property type="evidence" value="ECO:0007669"/>
    <property type="project" value="InterPro"/>
</dbReference>
<reference evidence="7" key="1">
    <citation type="submission" date="2023-10" db="EMBL/GenBank/DDBJ databases">
        <authorList>
            <person name="Noh H."/>
        </authorList>
    </citation>
    <scope>NUCLEOTIDE SEQUENCE</scope>
    <source>
        <strain evidence="7">DUCC4014</strain>
    </source>
</reference>
<dbReference type="GO" id="GO:0004197">
    <property type="term" value="F:cysteine-type endopeptidase activity"/>
    <property type="evidence" value="ECO:0007669"/>
    <property type="project" value="InterPro"/>
</dbReference>
<feature type="compositionally biased region" description="Basic and acidic residues" evidence="5">
    <location>
        <begin position="123"/>
        <end position="132"/>
    </location>
</feature>
<dbReference type="Proteomes" id="UP000827549">
    <property type="component" value="Chromosome 2"/>
</dbReference>
<dbReference type="GO" id="GO:0006508">
    <property type="term" value="P:proteolysis"/>
    <property type="evidence" value="ECO:0007669"/>
    <property type="project" value="InterPro"/>
</dbReference>
<evidence type="ECO:0000256" key="2">
    <source>
        <dbReference type="ARBA" id="ARBA00012489"/>
    </source>
</evidence>
<feature type="compositionally biased region" description="Low complexity" evidence="5">
    <location>
        <begin position="107"/>
        <end position="122"/>
    </location>
</feature>
<dbReference type="GeneID" id="87805239"/>
<feature type="domain" description="Peptidase C50" evidence="6">
    <location>
        <begin position="1911"/>
        <end position="2008"/>
    </location>
</feature>
<dbReference type="GO" id="GO:0072686">
    <property type="term" value="C:mitotic spindle"/>
    <property type="evidence" value="ECO:0007669"/>
    <property type="project" value="TreeGrafter"/>
</dbReference>
<comment type="catalytic activity">
    <reaction evidence="1">
        <text>All bonds known to be hydrolyzed by this endopeptidase have arginine in P1 and an acidic residue in P4. P6 is often occupied by an acidic residue or by a hydroxy-amino-acid residue, the phosphorylation of which enhances cleavage.</text>
        <dbReference type="EC" id="3.4.22.49"/>
    </reaction>
</comment>
<feature type="region of interest" description="Disordered" evidence="5">
    <location>
        <begin position="43"/>
        <end position="140"/>
    </location>
</feature>
<dbReference type="RefSeq" id="XP_062624472.1">
    <property type="nucleotide sequence ID" value="XM_062768488.1"/>
</dbReference>
<dbReference type="InterPro" id="IPR005314">
    <property type="entry name" value="Peptidase_C50"/>
</dbReference>
<protein>
    <recommendedName>
        <fullName evidence="2">separase</fullName>
        <ecNumber evidence="2">3.4.22.49</ecNumber>
    </recommendedName>
</protein>
<evidence type="ECO:0000256" key="4">
    <source>
        <dbReference type="ARBA" id="ARBA00022829"/>
    </source>
</evidence>
<dbReference type="EC" id="3.4.22.49" evidence="2"/>
<feature type="compositionally biased region" description="Low complexity" evidence="5">
    <location>
        <begin position="980"/>
        <end position="1001"/>
    </location>
</feature>
<dbReference type="GO" id="GO:0044732">
    <property type="term" value="C:mitotic spindle pole body"/>
    <property type="evidence" value="ECO:0007669"/>
    <property type="project" value="TreeGrafter"/>
</dbReference>
<proteinExistence type="predicted"/>